<organism evidence="1 2">
    <name type="scientific">Aquibacillus koreensis</name>
    <dbReference type="NCBI Taxonomy" id="279446"/>
    <lineage>
        <taxon>Bacteria</taxon>
        <taxon>Bacillati</taxon>
        <taxon>Bacillota</taxon>
        <taxon>Bacilli</taxon>
        <taxon>Bacillales</taxon>
        <taxon>Bacillaceae</taxon>
        <taxon>Aquibacillus</taxon>
    </lineage>
</organism>
<dbReference type="EMBL" id="JAMQJZ010000003">
    <property type="protein sequence ID" value="MDC3419954.1"/>
    <property type="molecule type" value="Genomic_DNA"/>
</dbReference>
<dbReference type="AlphaFoldDB" id="A0A9X3WMB8"/>
<dbReference type="Pfam" id="PF11148">
    <property type="entry name" value="DUF2922"/>
    <property type="match status" value="1"/>
</dbReference>
<accession>A0A9X3WMB8</accession>
<sequence length="70" mass="7714">MKTLEMKFGNEDNKVVTISLEQPIEPVDPVAVEQAMDVIIAQNVFASSGGNLVTKKSVRVVERNVEDIEI</sequence>
<dbReference type="InterPro" id="IPR021321">
    <property type="entry name" value="DUF2922"/>
</dbReference>
<proteinExistence type="predicted"/>
<protein>
    <submittedName>
        <fullName evidence="1">DUF2922 domain-containing protein</fullName>
    </submittedName>
</protein>
<dbReference type="Proteomes" id="UP001145072">
    <property type="component" value="Unassembled WGS sequence"/>
</dbReference>
<comment type="caution">
    <text evidence="1">The sequence shown here is derived from an EMBL/GenBank/DDBJ whole genome shotgun (WGS) entry which is preliminary data.</text>
</comment>
<keyword evidence="2" id="KW-1185">Reference proteome</keyword>
<evidence type="ECO:0000313" key="2">
    <source>
        <dbReference type="Proteomes" id="UP001145072"/>
    </source>
</evidence>
<reference evidence="1" key="1">
    <citation type="submission" date="2022-06" db="EMBL/GenBank/DDBJ databases">
        <title>Aquibacillus sp. a new bacterium isolated from soil saline samples.</title>
        <authorList>
            <person name="Galisteo C."/>
            <person name="De La Haba R."/>
            <person name="Sanchez-Porro C."/>
            <person name="Ventosa A."/>
        </authorList>
    </citation>
    <scope>NUCLEOTIDE SEQUENCE</scope>
    <source>
        <strain evidence="1">JCM 12387</strain>
    </source>
</reference>
<evidence type="ECO:0000313" key="1">
    <source>
        <dbReference type="EMBL" id="MDC3419954.1"/>
    </source>
</evidence>
<name>A0A9X3WMB8_9BACI</name>
<gene>
    <name evidence="1" type="ORF">NC661_06170</name>
</gene>